<protein>
    <submittedName>
        <fullName evidence="2">Uncharacterized protein</fullName>
    </submittedName>
</protein>
<reference evidence="2" key="1">
    <citation type="journal article" date="2023" name="Mol. Ecol. Resour.">
        <title>Chromosome-level genome assembly of a triploid poplar Populus alba 'Berolinensis'.</title>
        <authorList>
            <person name="Chen S."/>
            <person name="Yu Y."/>
            <person name="Wang X."/>
            <person name="Wang S."/>
            <person name="Zhang T."/>
            <person name="Zhou Y."/>
            <person name="He R."/>
            <person name="Meng N."/>
            <person name="Wang Y."/>
            <person name="Liu W."/>
            <person name="Liu Z."/>
            <person name="Liu J."/>
            <person name="Guo Q."/>
            <person name="Huang H."/>
            <person name="Sederoff R.R."/>
            <person name="Wang G."/>
            <person name="Qu G."/>
            <person name="Chen S."/>
        </authorList>
    </citation>
    <scope>NUCLEOTIDE SEQUENCE</scope>
    <source>
        <strain evidence="2">SC-2020</strain>
    </source>
</reference>
<evidence type="ECO:0000313" key="2">
    <source>
        <dbReference type="EMBL" id="KAJ6974757.1"/>
    </source>
</evidence>
<comment type="caution">
    <text evidence="2">The sequence shown here is derived from an EMBL/GenBank/DDBJ whole genome shotgun (WGS) entry which is preliminary data.</text>
</comment>
<feature type="signal peptide" evidence="1">
    <location>
        <begin position="1"/>
        <end position="19"/>
    </location>
</feature>
<gene>
    <name evidence="2" type="ORF">NC653_030785</name>
</gene>
<name>A0AAD6LX58_9ROSI</name>
<keyword evidence="3" id="KW-1185">Reference proteome</keyword>
<dbReference type="AlphaFoldDB" id="A0AAD6LX58"/>
<accession>A0AAD6LX58</accession>
<evidence type="ECO:0000313" key="3">
    <source>
        <dbReference type="Proteomes" id="UP001164929"/>
    </source>
</evidence>
<organism evidence="2 3">
    <name type="scientific">Populus alba x Populus x berolinensis</name>
    <dbReference type="NCBI Taxonomy" id="444605"/>
    <lineage>
        <taxon>Eukaryota</taxon>
        <taxon>Viridiplantae</taxon>
        <taxon>Streptophyta</taxon>
        <taxon>Embryophyta</taxon>
        <taxon>Tracheophyta</taxon>
        <taxon>Spermatophyta</taxon>
        <taxon>Magnoliopsida</taxon>
        <taxon>eudicotyledons</taxon>
        <taxon>Gunneridae</taxon>
        <taxon>Pentapetalae</taxon>
        <taxon>rosids</taxon>
        <taxon>fabids</taxon>
        <taxon>Malpighiales</taxon>
        <taxon>Salicaceae</taxon>
        <taxon>Saliceae</taxon>
        <taxon>Populus</taxon>
    </lineage>
</organism>
<evidence type="ECO:0000256" key="1">
    <source>
        <dbReference type="SAM" id="SignalP"/>
    </source>
</evidence>
<dbReference type="Proteomes" id="UP001164929">
    <property type="component" value="Chromosome 13"/>
</dbReference>
<feature type="chain" id="PRO_5041985126" evidence="1">
    <location>
        <begin position="20"/>
        <end position="130"/>
    </location>
</feature>
<sequence length="130" mass="14199">MGAISCLLMFIFIYALVYSHVLGMALGAIPSNNVAGYKLKRLQINMALRRPSAPPPPQPAPRRAPGYRRPFLQNGAFMNGVASYPRVVNGYNELRRRGTAPVTQIDLCSGGQQATWYMGTPPKSPPGVMH</sequence>
<dbReference type="EMBL" id="JAQIZT010000013">
    <property type="protein sequence ID" value="KAJ6974757.1"/>
    <property type="molecule type" value="Genomic_DNA"/>
</dbReference>
<keyword evidence="1" id="KW-0732">Signal</keyword>
<proteinExistence type="predicted"/>